<dbReference type="EMBL" id="MEYI01000038">
    <property type="protein sequence ID" value="OGD23497.1"/>
    <property type="molecule type" value="Genomic_DNA"/>
</dbReference>
<evidence type="ECO:0000256" key="5">
    <source>
        <dbReference type="ARBA" id="ARBA00023274"/>
    </source>
</evidence>
<dbReference type="InterPro" id="IPR018192">
    <property type="entry name" value="Ribosomal_uS5_N_CS"/>
</dbReference>
<dbReference type="GO" id="GO:0006412">
    <property type="term" value="P:translation"/>
    <property type="evidence" value="ECO:0007669"/>
    <property type="project" value="InterPro"/>
</dbReference>
<dbReference type="Gene3D" id="3.30.230.10">
    <property type="match status" value="1"/>
</dbReference>
<dbReference type="InterPro" id="IPR014721">
    <property type="entry name" value="Ribsml_uS5_D2-typ_fold_subgr"/>
</dbReference>
<dbReference type="PANTHER" id="PTHR48277:SF1">
    <property type="entry name" value="MITOCHONDRIAL RIBOSOMAL PROTEIN S5"/>
    <property type="match status" value="1"/>
</dbReference>
<protein>
    <recommendedName>
        <fullName evidence="6">Small ribosomal subunit protein uS5</fullName>
    </recommendedName>
    <alternativeName>
        <fullName evidence="7">30S ribosomal protein S5</fullName>
    </alternativeName>
</protein>
<dbReference type="FunFam" id="3.30.230.10:FF:000002">
    <property type="entry name" value="30S ribosomal protein S5"/>
    <property type="match status" value="1"/>
</dbReference>
<dbReference type="Proteomes" id="UP000176639">
    <property type="component" value="Unassembled WGS sequence"/>
</dbReference>
<keyword evidence="3" id="KW-0694">RNA-binding</keyword>
<dbReference type="GO" id="GO:0003735">
    <property type="term" value="F:structural constituent of ribosome"/>
    <property type="evidence" value="ECO:0007669"/>
    <property type="project" value="UniProtKB-UniRule"/>
</dbReference>
<dbReference type="Pfam" id="PF03719">
    <property type="entry name" value="Ribosomal_S5_C"/>
    <property type="match status" value="1"/>
</dbReference>
<name>A0A1F5AZ15_9BACT</name>
<dbReference type="SUPFAM" id="SSF54768">
    <property type="entry name" value="dsRNA-binding domain-like"/>
    <property type="match status" value="1"/>
</dbReference>
<evidence type="ECO:0000256" key="8">
    <source>
        <dbReference type="PROSITE-ProRule" id="PRU00268"/>
    </source>
</evidence>
<keyword evidence="2" id="KW-0699">rRNA-binding</keyword>
<dbReference type="InterPro" id="IPR000851">
    <property type="entry name" value="Ribosomal_uS5"/>
</dbReference>
<organism evidence="11 12">
    <name type="scientific">Candidatus Azambacteria bacterium RBG_16_47_10</name>
    <dbReference type="NCBI Taxonomy" id="1797292"/>
    <lineage>
        <taxon>Bacteria</taxon>
        <taxon>Candidatus Azamiibacteriota</taxon>
    </lineage>
</organism>
<comment type="similarity">
    <text evidence="1 9">Belongs to the universal ribosomal protein uS5 family.</text>
</comment>
<dbReference type="PROSITE" id="PS50881">
    <property type="entry name" value="S5_DSRBD"/>
    <property type="match status" value="1"/>
</dbReference>
<dbReference type="SUPFAM" id="SSF54211">
    <property type="entry name" value="Ribosomal protein S5 domain 2-like"/>
    <property type="match status" value="1"/>
</dbReference>
<dbReference type="NCBIfam" id="TIGR01021">
    <property type="entry name" value="rpsE_bact"/>
    <property type="match status" value="1"/>
</dbReference>
<reference evidence="11 12" key="1">
    <citation type="journal article" date="2016" name="Nat. Commun.">
        <title>Thousands of microbial genomes shed light on interconnected biogeochemical processes in an aquifer system.</title>
        <authorList>
            <person name="Anantharaman K."/>
            <person name="Brown C.T."/>
            <person name="Hug L.A."/>
            <person name="Sharon I."/>
            <person name="Castelle C.J."/>
            <person name="Probst A.J."/>
            <person name="Thomas B.C."/>
            <person name="Singh A."/>
            <person name="Wilkins M.J."/>
            <person name="Karaoz U."/>
            <person name="Brodie E.L."/>
            <person name="Williams K.H."/>
            <person name="Hubbard S.S."/>
            <person name="Banfield J.F."/>
        </authorList>
    </citation>
    <scope>NUCLEOTIDE SEQUENCE [LARGE SCALE GENOMIC DNA]</scope>
</reference>
<sequence>MERPKSEYEQKILDIRRVARTVSGGRRFSFRVTVVLGDRKGKVGIGTAKGQDVSASVEKAVQQARKNMVKIHMHNGTIPHTIEKKVKSAKITLRPAKEGTGIIAGGAVRAICDVVGLKNITGKITGKSTNKINIAIATVEALMEMKQRPQKQQSAEISESAAQ</sequence>
<gene>
    <name evidence="11" type="ORF">A2Z10_03080</name>
</gene>
<accession>A0A1F5AZ15</accession>
<dbReference type="Pfam" id="PF00333">
    <property type="entry name" value="Ribosomal_S5"/>
    <property type="match status" value="1"/>
</dbReference>
<dbReference type="GO" id="GO:0015935">
    <property type="term" value="C:small ribosomal subunit"/>
    <property type="evidence" value="ECO:0007669"/>
    <property type="project" value="InterPro"/>
</dbReference>
<dbReference type="GO" id="GO:0019843">
    <property type="term" value="F:rRNA binding"/>
    <property type="evidence" value="ECO:0007669"/>
    <property type="project" value="UniProtKB-KW"/>
</dbReference>
<evidence type="ECO:0000256" key="3">
    <source>
        <dbReference type="ARBA" id="ARBA00022884"/>
    </source>
</evidence>
<dbReference type="Gene3D" id="3.30.160.20">
    <property type="match status" value="1"/>
</dbReference>
<dbReference type="AlphaFoldDB" id="A0A1F5AZ15"/>
<evidence type="ECO:0000259" key="10">
    <source>
        <dbReference type="PROSITE" id="PS50881"/>
    </source>
</evidence>
<evidence type="ECO:0000256" key="7">
    <source>
        <dbReference type="ARBA" id="ARBA00035519"/>
    </source>
</evidence>
<proteinExistence type="inferred from homology"/>
<dbReference type="InterPro" id="IPR005712">
    <property type="entry name" value="Ribosomal_uS5_bac-type"/>
</dbReference>
<dbReference type="InterPro" id="IPR013810">
    <property type="entry name" value="Ribosomal_uS5_N"/>
</dbReference>
<dbReference type="PANTHER" id="PTHR48277">
    <property type="entry name" value="MITOCHONDRIAL RIBOSOMAL PROTEIN S5"/>
    <property type="match status" value="1"/>
</dbReference>
<dbReference type="PROSITE" id="PS00585">
    <property type="entry name" value="RIBOSOMAL_S5"/>
    <property type="match status" value="1"/>
</dbReference>
<keyword evidence="4 8" id="KW-0689">Ribosomal protein</keyword>
<comment type="caution">
    <text evidence="11">The sequence shown here is derived from an EMBL/GenBank/DDBJ whole genome shotgun (WGS) entry which is preliminary data.</text>
</comment>
<dbReference type="GO" id="GO:0005737">
    <property type="term" value="C:cytoplasm"/>
    <property type="evidence" value="ECO:0007669"/>
    <property type="project" value="UniProtKB-ARBA"/>
</dbReference>
<evidence type="ECO:0000256" key="1">
    <source>
        <dbReference type="ARBA" id="ARBA00008945"/>
    </source>
</evidence>
<evidence type="ECO:0000256" key="9">
    <source>
        <dbReference type="RuleBase" id="RU003823"/>
    </source>
</evidence>
<evidence type="ECO:0000313" key="11">
    <source>
        <dbReference type="EMBL" id="OGD23497.1"/>
    </source>
</evidence>
<evidence type="ECO:0000256" key="2">
    <source>
        <dbReference type="ARBA" id="ARBA00022730"/>
    </source>
</evidence>
<evidence type="ECO:0000256" key="4">
    <source>
        <dbReference type="ARBA" id="ARBA00022980"/>
    </source>
</evidence>
<dbReference type="InterPro" id="IPR005324">
    <property type="entry name" value="Ribosomal_uS5_C"/>
</dbReference>
<evidence type="ECO:0000313" key="12">
    <source>
        <dbReference type="Proteomes" id="UP000176639"/>
    </source>
</evidence>
<evidence type="ECO:0000256" key="6">
    <source>
        <dbReference type="ARBA" id="ARBA00035255"/>
    </source>
</evidence>
<dbReference type="InterPro" id="IPR020568">
    <property type="entry name" value="Ribosomal_Su5_D2-typ_SF"/>
</dbReference>
<feature type="domain" description="S5 DRBM" evidence="10">
    <location>
        <begin position="8"/>
        <end position="71"/>
    </location>
</feature>
<keyword evidence="5 8" id="KW-0687">Ribonucleoprotein</keyword>